<comment type="caution">
    <text evidence="2">The sequence shown here is derived from an EMBL/GenBank/DDBJ whole genome shotgun (WGS) entry which is preliminary data.</text>
</comment>
<sequence length="367" mass="41710">MFTTVIEENPAVCSRCFFRHGSRAERENSDTSQKRARHSPFVNYEIPPPEPDQQFTWRLDWRYYESDRLPERVGRDYIPDEVGGGEYPAREGGKKTYCRNCGIVGSNQFDTAKTPLDALRAADTLSHTLREYAIPHDWRHLLEAVGGLKTIDPMADQDRTIFRTATEEAVTLALAGYSPETSFTPHKSCETCIFRTDGPTTEKLCPICNHEDTPEDEANRLYYTQHMDNTDLSRFQYQILYVLSDIGDEQIGIDIKDALADEMPDYLNHGRFYQNLRAMADEGYVQGSAINGRSNEYSLTKKGTRAIADDLAWRFERAEPGLEPGTLTVECETCGHEWDGHPESEAGEPVRCPSCYESDPQFLCELT</sequence>
<feature type="compositionally biased region" description="Basic and acidic residues" evidence="1">
    <location>
        <begin position="24"/>
        <end position="33"/>
    </location>
</feature>
<dbReference type="SUPFAM" id="SSF46785">
    <property type="entry name" value="Winged helix' DNA-binding domain"/>
    <property type="match status" value="1"/>
</dbReference>
<dbReference type="AlphaFoldDB" id="M0MQJ8"/>
<organism evidence="2 3">
    <name type="scientific">Halococcus saccharolyticus DSM 5350</name>
    <dbReference type="NCBI Taxonomy" id="1227455"/>
    <lineage>
        <taxon>Archaea</taxon>
        <taxon>Methanobacteriati</taxon>
        <taxon>Methanobacteriota</taxon>
        <taxon>Stenosarchaea group</taxon>
        <taxon>Halobacteria</taxon>
        <taxon>Halobacteriales</taxon>
        <taxon>Halococcaceae</taxon>
        <taxon>Halococcus</taxon>
    </lineage>
</organism>
<protein>
    <submittedName>
        <fullName evidence="2">Uncharacterized protein</fullName>
    </submittedName>
</protein>
<accession>M0MQJ8</accession>
<dbReference type="InterPro" id="IPR036388">
    <property type="entry name" value="WH-like_DNA-bd_sf"/>
</dbReference>
<dbReference type="InParanoid" id="M0MQJ8"/>
<name>M0MQJ8_9EURY</name>
<evidence type="ECO:0000256" key="1">
    <source>
        <dbReference type="SAM" id="MobiDB-lite"/>
    </source>
</evidence>
<keyword evidence="3" id="KW-1185">Reference proteome</keyword>
<reference evidence="2 3" key="1">
    <citation type="journal article" date="2014" name="PLoS Genet.">
        <title>Phylogenetically driven sequencing of extremely halophilic archaea reveals strategies for static and dynamic osmo-response.</title>
        <authorList>
            <person name="Becker E.A."/>
            <person name="Seitzer P.M."/>
            <person name="Tritt A."/>
            <person name="Larsen D."/>
            <person name="Krusor M."/>
            <person name="Yao A.I."/>
            <person name="Wu D."/>
            <person name="Madern D."/>
            <person name="Eisen J.A."/>
            <person name="Darling A.E."/>
            <person name="Facciotti M.T."/>
        </authorList>
    </citation>
    <scope>NUCLEOTIDE SEQUENCE [LARGE SCALE GENOMIC DNA]</scope>
    <source>
        <strain evidence="2 3">DSM 5350</strain>
    </source>
</reference>
<dbReference type="EMBL" id="AOMD01000003">
    <property type="protein sequence ID" value="EMA47613.1"/>
    <property type="molecule type" value="Genomic_DNA"/>
</dbReference>
<dbReference type="InterPro" id="IPR036390">
    <property type="entry name" value="WH_DNA-bd_sf"/>
</dbReference>
<evidence type="ECO:0000313" key="2">
    <source>
        <dbReference type="EMBL" id="EMA47613.1"/>
    </source>
</evidence>
<dbReference type="PATRIC" id="fig|1227455.4.peg.223"/>
<proteinExistence type="predicted"/>
<dbReference type="Proteomes" id="UP000011669">
    <property type="component" value="Unassembled WGS sequence"/>
</dbReference>
<gene>
    <name evidence="2" type="ORF">C449_01082</name>
</gene>
<evidence type="ECO:0000313" key="3">
    <source>
        <dbReference type="Proteomes" id="UP000011669"/>
    </source>
</evidence>
<dbReference type="Gene3D" id="1.10.10.10">
    <property type="entry name" value="Winged helix-like DNA-binding domain superfamily/Winged helix DNA-binding domain"/>
    <property type="match status" value="1"/>
</dbReference>
<feature type="region of interest" description="Disordered" evidence="1">
    <location>
        <begin position="24"/>
        <end position="47"/>
    </location>
</feature>